<organism evidence="7 8">
    <name type="scientific">[Candida] arabinofermentans NRRL YB-2248</name>
    <dbReference type="NCBI Taxonomy" id="983967"/>
    <lineage>
        <taxon>Eukaryota</taxon>
        <taxon>Fungi</taxon>
        <taxon>Dikarya</taxon>
        <taxon>Ascomycota</taxon>
        <taxon>Saccharomycotina</taxon>
        <taxon>Pichiomycetes</taxon>
        <taxon>Pichiales</taxon>
        <taxon>Pichiaceae</taxon>
        <taxon>Ogataea</taxon>
        <taxon>Ogataea/Candida clade</taxon>
    </lineage>
</organism>
<keyword evidence="8" id="KW-1185">Reference proteome</keyword>
<evidence type="ECO:0000256" key="6">
    <source>
        <dbReference type="SAM" id="Phobius"/>
    </source>
</evidence>
<feature type="transmembrane region" description="Helical" evidence="6">
    <location>
        <begin position="479"/>
        <end position="498"/>
    </location>
</feature>
<keyword evidence="2" id="KW-0813">Transport</keyword>
<dbReference type="AlphaFoldDB" id="A0A1E4T221"/>
<keyword evidence="4 6" id="KW-1133">Transmembrane helix</keyword>
<feature type="transmembrane region" description="Helical" evidence="6">
    <location>
        <begin position="383"/>
        <end position="401"/>
    </location>
</feature>
<evidence type="ECO:0000256" key="2">
    <source>
        <dbReference type="ARBA" id="ARBA00022448"/>
    </source>
</evidence>
<feature type="transmembrane region" description="Helical" evidence="6">
    <location>
        <begin position="191"/>
        <end position="215"/>
    </location>
</feature>
<feature type="transmembrane region" description="Helical" evidence="6">
    <location>
        <begin position="407"/>
        <end position="430"/>
    </location>
</feature>
<proteinExistence type="predicted"/>
<evidence type="ECO:0000313" key="8">
    <source>
        <dbReference type="Proteomes" id="UP000094801"/>
    </source>
</evidence>
<evidence type="ECO:0000256" key="5">
    <source>
        <dbReference type="ARBA" id="ARBA00023136"/>
    </source>
</evidence>
<feature type="transmembrane region" description="Helical" evidence="6">
    <location>
        <begin position="236"/>
        <end position="255"/>
    </location>
</feature>
<dbReference type="FunFam" id="1.20.1740.10:FF:000046">
    <property type="entry name" value="Amino-acid permease, putative"/>
    <property type="match status" value="1"/>
</dbReference>
<evidence type="ECO:0000256" key="1">
    <source>
        <dbReference type="ARBA" id="ARBA00004141"/>
    </source>
</evidence>
<dbReference type="PANTHER" id="PTHR45649:SF7">
    <property type="entry name" value="CHOLINE TRANSPORT PROTEIN"/>
    <property type="match status" value="1"/>
</dbReference>
<sequence length="542" mass="59923">MNSSNSQLSNSAKEKKVGLTTQVTSSSLSDSYDPAQHNGLRKNFSFWSVLGVGFGLTNSWCGISASMVAGISSGGCMMIIYGIIIIAAISSCVAISLSELTSAIPNAGGQYVWTKVLAPKDKAAFWSFMCGNLAWIGSIFTCTSVGISLATMVCAMWKMNHPDFEQKSWHVFVIFQILHWLTFIFNCYERWLPTFASISLYTTVLSWLVITITMLGGSKGEFQSPHFVFVEFNNGTGWSSSAIAFIVGLINPAWSFSCLDSATHMAEEVVNPERIIPLVICSTVAIGFITSFSYVLSLFFCIKDIDAILNDTTGFPVMQIYNQVLNNKSAAIFLTFLVMASLFGCNIQCHTWQQRLCWSFSRDNGIPGSRYWSKVDPKTGVPLNAHIFSSVIVALVGFVYLGSTTAYNALVTGCITFLVLSYAIPVVFLLKLKRNIKHGPFWLGKIGLFSNIVLLCWTLFVLVFFSFPSVMPATRDTMNYASCATVGVIAYGVIYWFIRGKRVFILRDEEEEMQTIRSIYSHAEQCNGSTMMGLDLEVSKNI</sequence>
<gene>
    <name evidence="7" type="ORF">CANARDRAFT_27887</name>
</gene>
<keyword evidence="5 6" id="KW-0472">Membrane</keyword>
<dbReference type="Pfam" id="PF13520">
    <property type="entry name" value="AA_permease_2"/>
    <property type="match status" value="1"/>
</dbReference>
<accession>A0A1E4T221</accession>
<evidence type="ECO:0000256" key="3">
    <source>
        <dbReference type="ARBA" id="ARBA00022692"/>
    </source>
</evidence>
<dbReference type="PIRSF" id="PIRSF006060">
    <property type="entry name" value="AA_transporter"/>
    <property type="match status" value="1"/>
</dbReference>
<comment type="subcellular location">
    <subcellularLocation>
        <location evidence="1">Membrane</location>
        <topology evidence="1">Multi-pass membrane protein</topology>
    </subcellularLocation>
</comment>
<dbReference type="EMBL" id="KV453851">
    <property type="protein sequence ID" value="ODV85797.1"/>
    <property type="molecule type" value="Genomic_DNA"/>
</dbReference>
<evidence type="ECO:0000256" key="4">
    <source>
        <dbReference type="ARBA" id="ARBA00022989"/>
    </source>
</evidence>
<dbReference type="Gene3D" id="1.20.1740.10">
    <property type="entry name" value="Amino acid/polyamine transporter I"/>
    <property type="match status" value="1"/>
</dbReference>
<feature type="transmembrane region" description="Helical" evidence="6">
    <location>
        <begin position="44"/>
        <end position="63"/>
    </location>
</feature>
<evidence type="ECO:0008006" key="9">
    <source>
        <dbReference type="Google" id="ProtNLM"/>
    </source>
</evidence>
<feature type="transmembrane region" description="Helical" evidence="6">
    <location>
        <begin position="442"/>
        <end position="467"/>
    </location>
</feature>
<dbReference type="Proteomes" id="UP000094801">
    <property type="component" value="Unassembled WGS sequence"/>
</dbReference>
<protein>
    <recommendedName>
        <fullName evidence="9">Amino acid permease/ SLC12A domain-containing protein</fullName>
    </recommendedName>
</protein>
<dbReference type="PANTHER" id="PTHR45649">
    <property type="entry name" value="AMINO-ACID PERMEASE BAT1"/>
    <property type="match status" value="1"/>
</dbReference>
<feature type="transmembrane region" description="Helical" evidence="6">
    <location>
        <begin position="169"/>
        <end position="185"/>
    </location>
</feature>
<dbReference type="GO" id="GO:0015101">
    <property type="term" value="F:organic cation transmembrane transporter activity"/>
    <property type="evidence" value="ECO:0007669"/>
    <property type="project" value="UniProtKB-ARBA"/>
</dbReference>
<name>A0A1E4T221_9ASCO</name>
<feature type="transmembrane region" description="Helical" evidence="6">
    <location>
        <begin position="275"/>
        <end position="302"/>
    </location>
</feature>
<reference evidence="8" key="1">
    <citation type="submission" date="2016-04" db="EMBL/GenBank/DDBJ databases">
        <title>Comparative genomics of biotechnologically important yeasts.</title>
        <authorList>
            <consortium name="DOE Joint Genome Institute"/>
            <person name="Riley R."/>
            <person name="Haridas S."/>
            <person name="Wolfe K.H."/>
            <person name="Lopes M.R."/>
            <person name="Hittinger C.T."/>
            <person name="Goker M."/>
            <person name="Salamov A."/>
            <person name="Wisecaver J."/>
            <person name="Long T.M."/>
            <person name="Aerts A.L."/>
            <person name="Barry K."/>
            <person name="Choi C."/>
            <person name="Clum A."/>
            <person name="Coughlan A.Y."/>
            <person name="Deshpande S."/>
            <person name="Douglass A.P."/>
            <person name="Hanson S.J."/>
            <person name="Klenk H.-P."/>
            <person name="Labutti K."/>
            <person name="Lapidus A."/>
            <person name="Lindquist E."/>
            <person name="Lipzen A."/>
            <person name="Meier-Kolthoff J.P."/>
            <person name="Ohm R.A."/>
            <person name="Otillar R.P."/>
            <person name="Pangilinan J."/>
            <person name="Peng Y."/>
            <person name="Rokas A."/>
            <person name="Rosa C.A."/>
            <person name="Scheuner C."/>
            <person name="Sibirny A.A."/>
            <person name="Slot J.C."/>
            <person name="Stielow J.B."/>
            <person name="Sun H."/>
            <person name="Kurtzman C.P."/>
            <person name="Blackwell M."/>
            <person name="Grigoriev I.V."/>
            <person name="Jeffries T.W."/>
        </authorList>
    </citation>
    <scope>NUCLEOTIDE SEQUENCE [LARGE SCALE GENOMIC DNA]</scope>
    <source>
        <strain evidence="8">NRRL YB-2248</strain>
    </source>
</reference>
<dbReference type="GO" id="GO:0016020">
    <property type="term" value="C:membrane"/>
    <property type="evidence" value="ECO:0007669"/>
    <property type="project" value="UniProtKB-SubCell"/>
</dbReference>
<dbReference type="InterPro" id="IPR002293">
    <property type="entry name" value="AA/rel_permease1"/>
</dbReference>
<feature type="transmembrane region" description="Helical" evidence="6">
    <location>
        <begin position="75"/>
        <end position="97"/>
    </location>
</feature>
<dbReference type="OrthoDB" id="2417308at2759"/>
<feature type="transmembrane region" description="Helical" evidence="6">
    <location>
        <begin position="133"/>
        <end position="157"/>
    </location>
</feature>
<evidence type="ECO:0000313" key="7">
    <source>
        <dbReference type="EMBL" id="ODV85797.1"/>
    </source>
</evidence>
<keyword evidence="3 6" id="KW-0812">Transmembrane</keyword>